<gene>
    <name evidence="5" type="ORF">BJ991_000929</name>
</gene>
<comment type="similarity">
    <text evidence="1 4">Belongs to the glycosyl hydrolase 43 family.</text>
</comment>
<dbReference type="CDD" id="cd08981">
    <property type="entry name" value="GH43_Bt1873-like"/>
    <property type="match status" value="1"/>
</dbReference>
<dbReference type="PANTHER" id="PTHR42812">
    <property type="entry name" value="BETA-XYLOSIDASE"/>
    <property type="match status" value="1"/>
</dbReference>
<dbReference type="InterPro" id="IPR051795">
    <property type="entry name" value="Glycosyl_Hydrlase_43"/>
</dbReference>
<dbReference type="SUPFAM" id="SSF75005">
    <property type="entry name" value="Arabinanase/levansucrase/invertase"/>
    <property type="match status" value="1"/>
</dbReference>
<evidence type="ECO:0000313" key="6">
    <source>
        <dbReference type="Proteomes" id="UP000576969"/>
    </source>
</evidence>
<dbReference type="InterPro" id="IPR023296">
    <property type="entry name" value="Glyco_hydro_beta-prop_sf"/>
</dbReference>
<comment type="caution">
    <text evidence="5">The sequence shown here is derived from an EMBL/GenBank/DDBJ whole genome shotgun (WGS) entry which is preliminary data.</text>
</comment>
<keyword evidence="6" id="KW-1185">Reference proteome</keyword>
<evidence type="ECO:0000313" key="5">
    <source>
        <dbReference type="EMBL" id="NYE18901.1"/>
    </source>
</evidence>
<sequence>MRLDEIQIRDPFVLYDPDEGRYHLFGSTDEDIWTGPATGFDTYWSTDLDEWHGPAPAFRPAPDFWSHTQYWAPEVHPYRGAFYMFATFTAPGERRGTQVLRAERPQGPYEPWSPEPVTPRRWECLDGTLHVEDGVPYLVFCHEWKDVGDGEVHAIRLTDDLRGTVGEPRLLFRASEARWARSIDRTEFPRVFVTDGPSMHRTRDGRLLMLWSSFGDSGYAMGVATSQSGRIEGPWTQSDEPLWPADGGHGMIFADAAGRLLLALHTPNRTPDERARFFPLEETPEGLRLRA</sequence>
<dbReference type="Gene3D" id="2.115.10.20">
    <property type="entry name" value="Glycosyl hydrolase domain, family 43"/>
    <property type="match status" value="1"/>
</dbReference>
<evidence type="ECO:0000256" key="1">
    <source>
        <dbReference type="ARBA" id="ARBA00009865"/>
    </source>
</evidence>
<name>A0A7Y9GLY5_9MICO</name>
<organism evidence="5 6">
    <name type="scientific">Microbacterium immunditiarum</name>
    <dbReference type="NCBI Taxonomy" id="337480"/>
    <lineage>
        <taxon>Bacteria</taxon>
        <taxon>Bacillati</taxon>
        <taxon>Actinomycetota</taxon>
        <taxon>Actinomycetes</taxon>
        <taxon>Micrococcales</taxon>
        <taxon>Microbacteriaceae</taxon>
        <taxon>Microbacterium</taxon>
    </lineage>
</organism>
<dbReference type="EMBL" id="JACCBV010000001">
    <property type="protein sequence ID" value="NYE18901.1"/>
    <property type="molecule type" value="Genomic_DNA"/>
</dbReference>
<reference evidence="5 6" key="1">
    <citation type="submission" date="2020-07" db="EMBL/GenBank/DDBJ databases">
        <title>Sequencing the genomes of 1000 actinobacteria strains.</title>
        <authorList>
            <person name="Klenk H.-P."/>
        </authorList>
    </citation>
    <scope>NUCLEOTIDE SEQUENCE [LARGE SCALE GENOMIC DNA]</scope>
    <source>
        <strain evidence="5 6">DSM 24662</strain>
    </source>
</reference>
<keyword evidence="2 4" id="KW-0378">Hydrolase</keyword>
<dbReference type="InterPro" id="IPR006710">
    <property type="entry name" value="Glyco_hydro_43"/>
</dbReference>
<dbReference type="RefSeq" id="WP_246301024.1">
    <property type="nucleotide sequence ID" value="NZ_JACCBV010000001.1"/>
</dbReference>
<evidence type="ECO:0000256" key="3">
    <source>
        <dbReference type="ARBA" id="ARBA00023295"/>
    </source>
</evidence>
<evidence type="ECO:0000256" key="4">
    <source>
        <dbReference type="RuleBase" id="RU361187"/>
    </source>
</evidence>
<dbReference type="GO" id="GO:0004553">
    <property type="term" value="F:hydrolase activity, hydrolyzing O-glycosyl compounds"/>
    <property type="evidence" value="ECO:0007669"/>
    <property type="project" value="InterPro"/>
</dbReference>
<dbReference type="Pfam" id="PF04616">
    <property type="entry name" value="Glyco_hydro_43"/>
    <property type="match status" value="1"/>
</dbReference>
<dbReference type="AlphaFoldDB" id="A0A7Y9GLY5"/>
<protein>
    <submittedName>
        <fullName evidence="5">Beta-xylosidase</fullName>
    </submittedName>
</protein>
<dbReference type="Proteomes" id="UP000576969">
    <property type="component" value="Unassembled WGS sequence"/>
</dbReference>
<dbReference type="PANTHER" id="PTHR42812:SF14">
    <property type="entry name" value="SECRETED PROTEIN"/>
    <property type="match status" value="1"/>
</dbReference>
<dbReference type="GO" id="GO:0005975">
    <property type="term" value="P:carbohydrate metabolic process"/>
    <property type="evidence" value="ECO:0007669"/>
    <property type="project" value="InterPro"/>
</dbReference>
<accession>A0A7Y9GLY5</accession>
<evidence type="ECO:0000256" key="2">
    <source>
        <dbReference type="ARBA" id="ARBA00022801"/>
    </source>
</evidence>
<proteinExistence type="inferred from homology"/>
<keyword evidence="3 4" id="KW-0326">Glycosidase</keyword>